<feature type="compositionally biased region" description="Basic and acidic residues" evidence="2">
    <location>
        <begin position="446"/>
        <end position="460"/>
    </location>
</feature>
<protein>
    <submittedName>
        <fullName evidence="4 5">Uncharacterized protein LOC107269159</fullName>
    </submittedName>
</protein>
<organism evidence="3 4">
    <name type="scientific">Cephus cinctus</name>
    <name type="common">Wheat stem sawfly</name>
    <dbReference type="NCBI Taxonomy" id="211228"/>
    <lineage>
        <taxon>Eukaryota</taxon>
        <taxon>Metazoa</taxon>
        <taxon>Ecdysozoa</taxon>
        <taxon>Arthropoda</taxon>
        <taxon>Hexapoda</taxon>
        <taxon>Insecta</taxon>
        <taxon>Pterygota</taxon>
        <taxon>Neoptera</taxon>
        <taxon>Endopterygota</taxon>
        <taxon>Hymenoptera</taxon>
        <taxon>Cephoidea</taxon>
        <taxon>Cephidae</taxon>
        <taxon>Cephus</taxon>
    </lineage>
</organism>
<dbReference type="Proteomes" id="UP000694920">
    <property type="component" value="Unplaced"/>
</dbReference>
<dbReference type="RefSeq" id="XP_024942183.1">
    <property type="nucleotide sequence ID" value="XM_025086415.1"/>
</dbReference>
<dbReference type="AlphaFoldDB" id="A0AAJ7FLU1"/>
<keyword evidence="3" id="KW-1185">Reference proteome</keyword>
<dbReference type="GeneID" id="107269159"/>
<keyword evidence="1" id="KW-0175">Coiled coil</keyword>
<feature type="compositionally biased region" description="Polar residues" evidence="2">
    <location>
        <begin position="258"/>
        <end position="274"/>
    </location>
</feature>
<feature type="region of interest" description="Disordered" evidence="2">
    <location>
        <begin position="158"/>
        <end position="177"/>
    </location>
</feature>
<dbReference type="RefSeq" id="XP_015598196.1">
    <property type="nucleotide sequence ID" value="XM_015742710.2"/>
</dbReference>
<feature type="coiled-coil region" evidence="1">
    <location>
        <begin position="178"/>
        <end position="224"/>
    </location>
</feature>
<sequence>MRLICEDNMVILSIYQRIHDDNLCSNLTRVIPNRELNDELNEFKLKMESTDQNLVEFEPNDIDIKYENVLFWDSLSDKSNQCNSPIKKNEELLLLSAIKKEPGEVIENKNENLKRKRGYIEHEHHCSMVARVGRKEWPDKRLCAERCVVEDRGVQRATGGQPISSEAASMSERREPDKMAAEEELDRALKEAKKAEMKLRNKLLQKQLDTNKCLEQLIAEVEKTKMLVKTRQRLQARRNQEYLKDIQQGYQLVKRKVQSQQPLSEKGKMTTTTRVKGKKDQENEDSTASSDTGNVRDGGSQEEQQRRVQRLWVSRQQDEAIEIESVQELVQEKESIPIGDKDSDSGIVVQVVDSSIAETTSQEKENNRNNPRYNLRKNRRIPIITDVGIIKAADHVIAQENRVVPQKFKNYGQPLSSKSMRRHQRWAKRDREAEYIKKVHYKTRKRYSEKAKQTREEKRIKTLKVHGSPERDAIELGSSNEDEDEPSIKEEPGTSRETIHVVDSE</sequence>
<dbReference type="KEGG" id="ccin:107269159"/>
<reference evidence="4 5" key="1">
    <citation type="submission" date="2025-04" db="UniProtKB">
        <authorList>
            <consortium name="RefSeq"/>
        </authorList>
    </citation>
    <scope>IDENTIFICATION</scope>
</reference>
<evidence type="ECO:0000313" key="4">
    <source>
        <dbReference type="RefSeq" id="XP_015598196.1"/>
    </source>
</evidence>
<evidence type="ECO:0000256" key="1">
    <source>
        <dbReference type="SAM" id="Coils"/>
    </source>
</evidence>
<evidence type="ECO:0000313" key="3">
    <source>
        <dbReference type="Proteomes" id="UP000694920"/>
    </source>
</evidence>
<evidence type="ECO:0000256" key="2">
    <source>
        <dbReference type="SAM" id="MobiDB-lite"/>
    </source>
</evidence>
<evidence type="ECO:0000313" key="5">
    <source>
        <dbReference type="RefSeq" id="XP_024942183.1"/>
    </source>
</evidence>
<name>A0AAJ7FLU1_CEPCN</name>
<feature type="region of interest" description="Disordered" evidence="2">
    <location>
        <begin position="255"/>
        <end position="310"/>
    </location>
</feature>
<accession>A0AAJ7FLU1</accession>
<feature type="region of interest" description="Disordered" evidence="2">
    <location>
        <begin position="445"/>
        <end position="505"/>
    </location>
</feature>
<proteinExistence type="predicted"/>
<gene>
    <name evidence="4 5" type="primary">LOC107269159</name>
</gene>
<feature type="compositionally biased region" description="Basic and acidic residues" evidence="2">
    <location>
        <begin position="486"/>
        <end position="505"/>
    </location>
</feature>